<reference evidence="2 3" key="1">
    <citation type="submission" date="2018-07" db="EMBL/GenBank/DDBJ databases">
        <title>Mechanisms of high-level aminoglycoside resistance among Gram-negative pathogens in Brazil.</title>
        <authorList>
            <person name="Ballaben A.S."/>
            <person name="Darini A.L.C."/>
            <person name="Doi Y."/>
        </authorList>
    </citation>
    <scope>NUCLEOTIDE SEQUENCE [LARGE SCALE GENOMIC DNA]</scope>
    <source>
        <strain evidence="2 3">B2-305</strain>
    </source>
</reference>
<dbReference type="SUPFAM" id="SSF50129">
    <property type="entry name" value="GroES-like"/>
    <property type="match status" value="1"/>
</dbReference>
<proteinExistence type="predicted"/>
<gene>
    <name evidence="2" type="ORF">DT376_28680</name>
</gene>
<evidence type="ECO:0000313" key="2">
    <source>
        <dbReference type="EMBL" id="RCI71521.1"/>
    </source>
</evidence>
<dbReference type="Gene3D" id="3.90.180.10">
    <property type="entry name" value="Medium-chain alcohol dehydrogenases, catalytic domain"/>
    <property type="match status" value="1"/>
</dbReference>
<dbReference type="PANTHER" id="PTHR43677:SF1">
    <property type="entry name" value="ACRYLYL-COA REDUCTASE ACUI-RELATED"/>
    <property type="match status" value="1"/>
</dbReference>
<dbReference type="InterPro" id="IPR011032">
    <property type="entry name" value="GroES-like_sf"/>
</dbReference>
<dbReference type="Pfam" id="PF08240">
    <property type="entry name" value="ADH_N"/>
    <property type="match status" value="1"/>
</dbReference>
<sequence length="184" mass="19047">MAVFKALWVTEAPHGVYETQVVERDTGDLPAGDVLIRVQYSSLNYKDALSASGNRGVTRKYPHTPGIDAAGVVAESSVAEFAAGDEVIVTGYDLGMNTAGGFGQYIRVPAAWVIKRPQGLSLREAMILGTAGLTAALCVEKLERSGLRPDHGSVLVTGASGGVGSIAVELLAKLGYTVAAATGK</sequence>
<dbReference type="InterPro" id="IPR051397">
    <property type="entry name" value="Zn-ADH-like_protein"/>
</dbReference>
<organism evidence="2 3">
    <name type="scientific">Pseudomonas aeruginosa</name>
    <dbReference type="NCBI Taxonomy" id="287"/>
    <lineage>
        <taxon>Bacteria</taxon>
        <taxon>Pseudomonadati</taxon>
        <taxon>Pseudomonadota</taxon>
        <taxon>Gammaproteobacteria</taxon>
        <taxon>Pseudomonadales</taxon>
        <taxon>Pseudomonadaceae</taxon>
        <taxon>Pseudomonas</taxon>
    </lineage>
</organism>
<name>A0A367M2U3_PSEAI</name>
<dbReference type="InterPro" id="IPR036291">
    <property type="entry name" value="NAD(P)-bd_dom_sf"/>
</dbReference>
<dbReference type="SUPFAM" id="SSF51735">
    <property type="entry name" value="NAD(P)-binding Rossmann-fold domains"/>
    <property type="match status" value="1"/>
</dbReference>
<dbReference type="InterPro" id="IPR013154">
    <property type="entry name" value="ADH-like_N"/>
</dbReference>
<dbReference type="EMBL" id="QORE01001367">
    <property type="protein sequence ID" value="RCI71521.1"/>
    <property type="molecule type" value="Genomic_DNA"/>
</dbReference>
<accession>A0A367M2U3</accession>
<dbReference type="PANTHER" id="PTHR43677">
    <property type="entry name" value="SHORT-CHAIN DEHYDROGENASE/REDUCTASE"/>
    <property type="match status" value="1"/>
</dbReference>
<feature type="non-terminal residue" evidence="2">
    <location>
        <position position="184"/>
    </location>
</feature>
<dbReference type="AlphaFoldDB" id="A0A367M2U3"/>
<dbReference type="GO" id="GO:0043957">
    <property type="term" value="F:acryloyl-CoA reductase (NADPH) activity"/>
    <property type="evidence" value="ECO:0007669"/>
    <property type="project" value="TreeGrafter"/>
</dbReference>
<evidence type="ECO:0000259" key="1">
    <source>
        <dbReference type="Pfam" id="PF08240"/>
    </source>
</evidence>
<comment type="caution">
    <text evidence="2">The sequence shown here is derived from an EMBL/GenBank/DDBJ whole genome shotgun (WGS) entry which is preliminary data.</text>
</comment>
<evidence type="ECO:0000313" key="3">
    <source>
        <dbReference type="Proteomes" id="UP000253594"/>
    </source>
</evidence>
<dbReference type="Gene3D" id="3.40.50.720">
    <property type="entry name" value="NAD(P)-binding Rossmann-like Domain"/>
    <property type="match status" value="1"/>
</dbReference>
<dbReference type="Proteomes" id="UP000253594">
    <property type="component" value="Unassembled WGS sequence"/>
</dbReference>
<protein>
    <submittedName>
        <fullName evidence="2">Oxidoreductase</fullName>
    </submittedName>
</protein>
<feature type="domain" description="Alcohol dehydrogenase-like N-terminal" evidence="1">
    <location>
        <begin position="31"/>
        <end position="117"/>
    </location>
</feature>